<dbReference type="GO" id="GO:0000160">
    <property type="term" value="P:phosphorelay signal transduction system"/>
    <property type="evidence" value="ECO:0007669"/>
    <property type="project" value="InterPro"/>
</dbReference>
<proteinExistence type="predicted"/>
<dbReference type="Pfam" id="PF00072">
    <property type="entry name" value="Response_reg"/>
    <property type="match status" value="1"/>
</dbReference>
<keyword evidence="5" id="KW-1185">Reference proteome</keyword>
<gene>
    <name evidence="4" type="ORF">OA50_00680</name>
</gene>
<dbReference type="SMART" id="SM00448">
    <property type="entry name" value="REC"/>
    <property type="match status" value="1"/>
</dbReference>
<evidence type="ECO:0000259" key="3">
    <source>
        <dbReference type="PROSITE" id="PS50110"/>
    </source>
</evidence>
<comment type="caution">
    <text evidence="4">The sequence shown here is derived from an EMBL/GenBank/DDBJ whole genome shotgun (WGS) entry which is preliminary data.</text>
</comment>
<evidence type="ECO:0000313" key="4">
    <source>
        <dbReference type="EMBL" id="KHQ54845.1"/>
    </source>
</evidence>
<dbReference type="CDD" id="cd00156">
    <property type="entry name" value="REC"/>
    <property type="match status" value="1"/>
</dbReference>
<evidence type="ECO:0000313" key="5">
    <source>
        <dbReference type="Proteomes" id="UP000030960"/>
    </source>
</evidence>
<protein>
    <submittedName>
        <fullName evidence="4">Two-component response regulator</fullName>
    </submittedName>
</protein>
<dbReference type="EMBL" id="JSUQ01000002">
    <property type="protein sequence ID" value="KHQ54845.1"/>
    <property type="molecule type" value="Genomic_DNA"/>
</dbReference>
<dbReference type="Proteomes" id="UP000030960">
    <property type="component" value="Unassembled WGS sequence"/>
</dbReference>
<dbReference type="AlphaFoldDB" id="A0A0B3RV79"/>
<dbReference type="InterPro" id="IPR050595">
    <property type="entry name" value="Bact_response_regulator"/>
</dbReference>
<dbReference type="Gene3D" id="3.40.50.2300">
    <property type="match status" value="1"/>
</dbReference>
<dbReference type="STRING" id="561184.SAMN05216376_10752"/>
<dbReference type="PROSITE" id="PS50110">
    <property type="entry name" value="RESPONSE_REGULATORY"/>
    <property type="match status" value="1"/>
</dbReference>
<reference evidence="4 5" key="1">
    <citation type="submission" date="2014-10" db="EMBL/GenBank/DDBJ databases">
        <title>Genome sequence of Ponticoccus sp. strain UMTAT08 isolated from clonal culture of toxic dinoflagellate Alexandrium tamiyavanichii.</title>
        <authorList>
            <person name="Gan H.Y."/>
            <person name="Muhd D.-D."/>
            <person name="Mohd Noor M.E."/>
            <person name="Yeong Y.S."/>
            <person name="Usup G."/>
        </authorList>
    </citation>
    <scope>NUCLEOTIDE SEQUENCE [LARGE SCALE GENOMIC DNA]</scope>
    <source>
        <strain evidence="4 5">UMTAT08</strain>
    </source>
</reference>
<feature type="modified residue" description="4-aspartylphosphate" evidence="2">
    <location>
        <position position="52"/>
    </location>
</feature>
<dbReference type="RefSeq" id="WP_043137311.1">
    <property type="nucleotide sequence ID" value="NZ_JSUQ01000002.1"/>
</dbReference>
<name>A0A0B3RV79_9RHOB</name>
<organism evidence="4 5">
    <name type="scientific">Mameliella alba</name>
    <dbReference type="NCBI Taxonomy" id="561184"/>
    <lineage>
        <taxon>Bacteria</taxon>
        <taxon>Pseudomonadati</taxon>
        <taxon>Pseudomonadota</taxon>
        <taxon>Alphaproteobacteria</taxon>
        <taxon>Rhodobacterales</taxon>
        <taxon>Roseobacteraceae</taxon>
        <taxon>Mameliella</taxon>
    </lineage>
</organism>
<keyword evidence="1 2" id="KW-0597">Phosphoprotein</keyword>
<feature type="domain" description="Response regulatory" evidence="3">
    <location>
        <begin position="3"/>
        <end position="135"/>
    </location>
</feature>
<dbReference type="InterPro" id="IPR011006">
    <property type="entry name" value="CheY-like_superfamily"/>
</dbReference>
<evidence type="ECO:0000256" key="1">
    <source>
        <dbReference type="ARBA" id="ARBA00022553"/>
    </source>
</evidence>
<dbReference type="PANTHER" id="PTHR44591:SF23">
    <property type="entry name" value="CHEY SUBFAMILY"/>
    <property type="match status" value="1"/>
</dbReference>
<sequence>MAEIVIMEDDALFADLVGQSLTEAGHSVTIAPSGEAALEIVMNRRIDLVIVDILIMVDGALSPDGGLLFLTRLRQQSPSRPFKTPRDIPAIAMSGAVNNYWTKDLLNTAQSFGATEILAKPFPPAYLLELVARLTADQGPPVRPSAR</sequence>
<dbReference type="InterPro" id="IPR001789">
    <property type="entry name" value="Sig_transdc_resp-reg_receiver"/>
</dbReference>
<dbReference type="PANTHER" id="PTHR44591">
    <property type="entry name" value="STRESS RESPONSE REGULATOR PROTEIN 1"/>
    <property type="match status" value="1"/>
</dbReference>
<accession>A0A0B3RV79</accession>
<evidence type="ECO:0000256" key="2">
    <source>
        <dbReference type="PROSITE-ProRule" id="PRU00169"/>
    </source>
</evidence>
<dbReference type="SUPFAM" id="SSF52172">
    <property type="entry name" value="CheY-like"/>
    <property type="match status" value="1"/>
</dbReference>